<evidence type="ECO:0000256" key="1">
    <source>
        <dbReference type="PROSITE-ProRule" id="PRU00042"/>
    </source>
</evidence>
<dbReference type="InterPro" id="IPR013087">
    <property type="entry name" value="Znf_C2H2_type"/>
</dbReference>
<dbReference type="SUPFAM" id="SSF54060">
    <property type="entry name" value="His-Me finger endonucleases"/>
    <property type="match status" value="1"/>
</dbReference>
<dbReference type="Gene3D" id="3.30.420.10">
    <property type="entry name" value="Ribonuclease H-like superfamily/Ribonuclease H"/>
    <property type="match status" value="1"/>
</dbReference>
<dbReference type="SUPFAM" id="SSF53098">
    <property type="entry name" value="Ribonuclease H-like"/>
    <property type="match status" value="1"/>
</dbReference>
<feature type="domain" description="C2H2-type" evidence="2">
    <location>
        <begin position="1"/>
        <end position="33"/>
    </location>
</feature>
<dbReference type="InParanoid" id="A0A6P7G7M8"/>
<name>A0A6P7G7M8_DIAVI</name>
<sequence>MQCHQCRKNFSSTSTLNRHKRKVCGKRHMCSIPGKKRRMVASEPLSRNVSKIHHVFKSRIVSYRITDEETLDYKTFMKNVQPASIQLIEQEVEKHATVKINMEVFAVYVIPEKDMSDIKSMNTKNKLITICSDLNNIFKDFTDEIFNKASEFQEKESNWALQEILFLDININRCALISGKKHLKLPLSIIRKHAVLNIQNNDDACFFWCIMAALFPREGNPVTPDSYPDYKENLNLDNIEVPMKLKDISKFEVMNNISVNVFGLETYYKEKKMYTEVVGPLHFTSRKMPTHVNLLLLSNDIGESHYCLIKNLSRLVTSQKTKHKEATYICNGCLLFFKTVEKLNQHEQFDCNHTCTEMPTCEPKINKFGERIMQNILKFENIQNQLSAPFVVYADFESLLKPIHHNEPLTTKSFTVQICEHEPHSFALYFKCTFNEKYSKYFSYRGTNVSKVFIQKLEEMVHYVYNNHLKNIRDMLPLTPDEKMLSKKSKCHICEKEFKVNDVRVYDHCHMTGRFRGIAHQVCNLNFQLPHFIPVFLHNLTNYDCHMFIKNLTTSGEKVTVLAQNKEKYITFSKSILVEKFPNMPAKLIQLRFVDSFRFLPKSLDKLSKTLKPEQCREVRKYFPNEEQFKLIRQKGVFPYSYITCTEKLHEEVLPKKEDFYNTLLNEAISDEDYQRACVVWQTFNCKTLGDYSDIYLKSDVLLLADIFENFREVCLDNYKLDPARYITAPSFSWDAMLRMTQVELELITDIDIFNFFKKGIRGGICQCCKEALIPKAISDRYM</sequence>
<keyword evidence="1" id="KW-0862">Zinc</keyword>
<dbReference type="GO" id="GO:0008270">
    <property type="term" value="F:zinc ion binding"/>
    <property type="evidence" value="ECO:0007669"/>
    <property type="project" value="UniProtKB-KW"/>
</dbReference>
<organism evidence="3">
    <name type="scientific">Diabrotica virgifera virgifera</name>
    <name type="common">western corn rootworm</name>
    <dbReference type="NCBI Taxonomy" id="50390"/>
    <lineage>
        <taxon>Eukaryota</taxon>
        <taxon>Metazoa</taxon>
        <taxon>Ecdysozoa</taxon>
        <taxon>Arthropoda</taxon>
        <taxon>Hexapoda</taxon>
        <taxon>Insecta</taxon>
        <taxon>Pterygota</taxon>
        <taxon>Neoptera</taxon>
        <taxon>Endopterygota</taxon>
        <taxon>Coleoptera</taxon>
        <taxon>Polyphaga</taxon>
        <taxon>Cucujiformia</taxon>
        <taxon>Chrysomeloidea</taxon>
        <taxon>Chrysomelidae</taxon>
        <taxon>Galerucinae</taxon>
        <taxon>Diabroticina</taxon>
        <taxon>Diabroticites</taxon>
        <taxon>Diabrotica</taxon>
    </lineage>
</organism>
<dbReference type="InterPro" id="IPR044925">
    <property type="entry name" value="His-Me_finger_sf"/>
</dbReference>
<keyword evidence="1" id="KW-0863">Zinc-finger</keyword>
<dbReference type="PANTHER" id="PTHR31511">
    <property type="entry name" value="PROTEIN CBG23764"/>
    <property type="match status" value="1"/>
</dbReference>
<dbReference type="PROSITE" id="PS50157">
    <property type="entry name" value="ZINC_FINGER_C2H2_2"/>
    <property type="match status" value="1"/>
</dbReference>
<protein>
    <submittedName>
        <fullName evidence="3">Uncharacterized protein LOC114336797 isoform X1</fullName>
    </submittedName>
</protein>
<accession>A0A6P7G7M8</accession>
<dbReference type="RefSeq" id="XP_028142972.1">
    <property type="nucleotide sequence ID" value="XM_028287171.1"/>
</dbReference>
<keyword evidence="1" id="KW-0479">Metal-binding</keyword>
<dbReference type="InterPro" id="IPR004211">
    <property type="entry name" value="Endonuclease_7"/>
</dbReference>
<dbReference type="Pfam" id="PF02945">
    <property type="entry name" value="Endonuclease_7"/>
    <property type="match status" value="1"/>
</dbReference>
<evidence type="ECO:0000259" key="2">
    <source>
        <dbReference type="PROSITE" id="PS50157"/>
    </source>
</evidence>
<dbReference type="PANTHER" id="PTHR31511:SF12">
    <property type="entry name" value="RHO TERMINATION FACTOR N-TERMINAL DOMAIN-CONTAINING PROTEIN"/>
    <property type="match status" value="1"/>
</dbReference>
<evidence type="ECO:0000313" key="3">
    <source>
        <dbReference type="RefSeq" id="XP_028142972.1"/>
    </source>
</evidence>
<reference evidence="3" key="1">
    <citation type="submission" date="2025-08" db="UniProtKB">
        <authorList>
            <consortium name="RefSeq"/>
        </authorList>
    </citation>
    <scope>IDENTIFICATION</scope>
    <source>
        <tissue evidence="3">Whole insect</tissue>
    </source>
</reference>
<dbReference type="InterPro" id="IPR012337">
    <property type="entry name" value="RNaseH-like_sf"/>
</dbReference>
<dbReference type="AlphaFoldDB" id="A0A6P7G7M8"/>
<dbReference type="GO" id="GO:0003676">
    <property type="term" value="F:nucleic acid binding"/>
    <property type="evidence" value="ECO:0007669"/>
    <property type="project" value="InterPro"/>
</dbReference>
<proteinExistence type="predicted"/>
<dbReference type="InterPro" id="IPR036397">
    <property type="entry name" value="RNaseH_sf"/>
</dbReference>
<gene>
    <name evidence="3" type="primary">LOC114336797</name>
</gene>